<keyword evidence="2" id="KW-0479">Metal-binding</keyword>
<evidence type="ECO:0000256" key="1">
    <source>
        <dbReference type="ARBA" id="ARBA00022448"/>
    </source>
</evidence>
<proteinExistence type="predicted"/>
<dbReference type="GO" id="GO:0051536">
    <property type="term" value="F:iron-sulfur cluster binding"/>
    <property type="evidence" value="ECO:0007669"/>
    <property type="project" value="UniProtKB-KW"/>
</dbReference>
<dbReference type="AlphaFoldDB" id="A0A949K6H4"/>
<reference evidence="6" key="1">
    <citation type="submission" date="2021-06" db="EMBL/GenBank/DDBJ databases">
        <title>Description of novel taxa of the family Lachnospiraceae.</title>
        <authorList>
            <person name="Chaplin A.V."/>
            <person name="Sokolova S.R."/>
            <person name="Pikina A.P."/>
            <person name="Korzhanova M."/>
            <person name="Belova V."/>
            <person name="Korostin D."/>
            <person name="Efimov B.A."/>
        </authorList>
    </citation>
    <scope>NUCLEOTIDE SEQUENCE</scope>
    <source>
        <strain evidence="6">ASD5720</strain>
    </source>
</reference>
<keyword evidence="1" id="KW-0813">Transport</keyword>
<keyword evidence="4" id="KW-0408">Iron</keyword>
<evidence type="ECO:0000256" key="3">
    <source>
        <dbReference type="ARBA" id="ARBA00022982"/>
    </source>
</evidence>
<evidence type="ECO:0000313" key="6">
    <source>
        <dbReference type="EMBL" id="MBU9737038.1"/>
    </source>
</evidence>
<keyword evidence="7" id="KW-1185">Reference proteome</keyword>
<gene>
    <name evidence="6" type="ORF">KTH89_10840</name>
</gene>
<evidence type="ECO:0000256" key="4">
    <source>
        <dbReference type="ARBA" id="ARBA00023004"/>
    </source>
</evidence>
<organism evidence="6 7">
    <name type="scientific">Diplocloster agilis</name>
    <dbReference type="NCBI Taxonomy" id="2850323"/>
    <lineage>
        <taxon>Bacteria</taxon>
        <taxon>Bacillati</taxon>
        <taxon>Bacillota</taxon>
        <taxon>Clostridia</taxon>
        <taxon>Lachnospirales</taxon>
        <taxon>Lachnospiraceae</taxon>
        <taxon>Diplocloster</taxon>
    </lineage>
</organism>
<protein>
    <submittedName>
        <fullName evidence="6">Ferredoxin family protein</fullName>
    </submittedName>
</protein>
<name>A0A949K6H4_9FIRM</name>
<sequence>MTIEDKLGVDKFHTDEINSHIEVDKESTDMEEIQKVIKACPAGLYKLDDENHLLFDHLGCLECGTCRVLSKGKIVKDWEYPIGTRGIEYRMG</sequence>
<dbReference type="SUPFAM" id="SSF54862">
    <property type="entry name" value="4Fe-4S ferredoxins"/>
    <property type="match status" value="1"/>
</dbReference>
<evidence type="ECO:0000256" key="2">
    <source>
        <dbReference type="ARBA" id="ARBA00022723"/>
    </source>
</evidence>
<keyword evidence="3" id="KW-0249">Electron transport</keyword>
<dbReference type="PANTHER" id="PTHR43082">
    <property type="entry name" value="FERREDOXIN-LIKE"/>
    <property type="match status" value="1"/>
</dbReference>
<dbReference type="RefSeq" id="WP_238721671.1">
    <property type="nucleotide sequence ID" value="NZ_JAHQCW010000016.1"/>
</dbReference>
<dbReference type="Gene3D" id="3.30.70.20">
    <property type="match status" value="1"/>
</dbReference>
<dbReference type="PANTHER" id="PTHR43082:SF3">
    <property type="entry name" value="FERREDOXIN-LIKE PROTEIN YDIT"/>
    <property type="match status" value="1"/>
</dbReference>
<dbReference type="EMBL" id="JAHQCW010000016">
    <property type="protein sequence ID" value="MBU9737038.1"/>
    <property type="molecule type" value="Genomic_DNA"/>
</dbReference>
<dbReference type="Proteomes" id="UP000712157">
    <property type="component" value="Unassembled WGS sequence"/>
</dbReference>
<dbReference type="GO" id="GO:0005506">
    <property type="term" value="F:iron ion binding"/>
    <property type="evidence" value="ECO:0007669"/>
    <property type="project" value="InterPro"/>
</dbReference>
<dbReference type="InterPro" id="IPR012206">
    <property type="entry name" value="Fd_FixX"/>
</dbReference>
<evidence type="ECO:0000256" key="5">
    <source>
        <dbReference type="ARBA" id="ARBA00023014"/>
    </source>
</evidence>
<accession>A0A949K6H4</accession>
<dbReference type="PIRSF" id="PIRSF036548">
    <property type="entry name" value="Fdx_FixX"/>
    <property type="match status" value="1"/>
</dbReference>
<comment type="caution">
    <text evidence="6">The sequence shown here is derived from an EMBL/GenBank/DDBJ whole genome shotgun (WGS) entry which is preliminary data.</text>
</comment>
<evidence type="ECO:0000313" key="7">
    <source>
        <dbReference type="Proteomes" id="UP000712157"/>
    </source>
</evidence>
<keyword evidence="5" id="KW-0411">Iron-sulfur</keyword>